<feature type="domain" description="YqaJ viral recombinase" evidence="1">
    <location>
        <begin position="275"/>
        <end position="389"/>
    </location>
</feature>
<evidence type="ECO:0000313" key="3">
    <source>
        <dbReference type="Proteomes" id="UP000676336"/>
    </source>
</evidence>
<sequence>MSSSSLLDVVSIIDYKRPFNVDLGSITEYFSSVLASDGNLDRGALKNGNLLFKDHFIQNINVARQYVKRTILAKCRAQMKKATTYEVQLIMNTNRPSEILEGTYQCVAGDGHRAAFKHLAALCFALLDHDHNKLYEACTQRLQQWHHPTKKSSNPVNLLDINFYSLQHNKAIDSKPKYLQFLQTDVHVPEVTTTLQQLLVKYNQQSTAAAAALLPQPASIPFIPLPIRVISEAAPPLHHSTRSSAFKYYMDHIYLSATQISALEENTRGQSSSVDWHEARRYRITSTTVHSISTHQRDFNKLAKTILQHRGSDLTSNLAVRHGILNEELCRRRYVNEQAKNGVCSTTYPCGLVVDPTTPYICCSPDAVIMEKANNIISYGILECKCVFSEPGAIWDDLIHGREHFCLERYSGRLRLRPGHPYYYQLIALMGILDLPGVDICIMKNEEIYIERLINDENVWFTIFYYCGWSGVQMVAN</sequence>
<dbReference type="EMBL" id="CAJOBI010026819">
    <property type="protein sequence ID" value="CAF4249674.1"/>
    <property type="molecule type" value="Genomic_DNA"/>
</dbReference>
<name>A0A8S2SXM8_9BILA</name>
<organism evidence="2 3">
    <name type="scientific">Rotaria magnacalcarata</name>
    <dbReference type="NCBI Taxonomy" id="392030"/>
    <lineage>
        <taxon>Eukaryota</taxon>
        <taxon>Metazoa</taxon>
        <taxon>Spiralia</taxon>
        <taxon>Gnathifera</taxon>
        <taxon>Rotifera</taxon>
        <taxon>Eurotatoria</taxon>
        <taxon>Bdelloidea</taxon>
        <taxon>Philodinida</taxon>
        <taxon>Philodinidae</taxon>
        <taxon>Rotaria</taxon>
    </lineage>
</organism>
<dbReference type="Gene3D" id="3.90.320.10">
    <property type="match status" value="1"/>
</dbReference>
<dbReference type="CDD" id="cd22343">
    <property type="entry name" value="PDDEXK_lambda_exonuclease-like"/>
    <property type="match status" value="1"/>
</dbReference>
<evidence type="ECO:0000259" key="1">
    <source>
        <dbReference type="Pfam" id="PF09588"/>
    </source>
</evidence>
<dbReference type="AlphaFoldDB" id="A0A8S2SXM8"/>
<accession>A0A8S2SXM8</accession>
<comment type="caution">
    <text evidence="2">The sequence shown here is derived from an EMBL/GenBank/DDBJ whole genome shotgun (WGS) entry which is preliminary data.</text>
</comment>
<reference evidence="2" key="1">
    <citation type="submission" date="2021-02" db="EMBL/GenBank/DDBJ databases">
        <authorList>
            <person name="Nowell W R."/>
        </authorList>
    </citation>
    <scope>NUCLEOTIDE SEQUENCE</scope>
</reference>
<dbReference type="Pfam" id="PF09588">
    <property type="entry name" value="YqaJ"/>
    <property type="match status" value="1"/>
</dbReference>
<dbReference type="SUPFAM" id="SSF52980">
    <property type="entry name" value="Restriction endonuclease-like"/>
    <property type="match status" value="1"/>
</dbReference>
<evidence type="ECO:0000313" key="2">
    <source>
        <dbReference type="EMBL" id="CAF4249674.1"/>
    </source>
</evidence>
<dbReference type="InterPro" id="IPR019080">
    <property type="entry name" value="YqaJ_viral_recombinase"/>
</dbReference>
<protein>
    <recommendedName>
        <fullName evidence="1">YqaJ viral recombinase domain-containing protein</fullName>
    </recommendedName>
</protein>
<dbReference type="InterPro" id="IPR011335">
    <property type="entry name" value="Restrct_endonuc-II-like"/>
</dbReference>
<dbReference type="GO" id="GO:0006281">
    <property type="term" value="P:DNA repair"/>
    <property type="evidence" value="ECO:0007669"/>
    <property type="project" value="UniProtKB-ARBA"/>
</dbReference>
<dbReference type="Proteomes" id="UP000676336">
    <property type="component" value="Unassembled WGS sequence"/>
</dbReference>
<dbReference type="InterPro" id="IPR011604">
    <property type="entry name" value="PDDEXK-like_dom_sf"/>
</dbReference>
<dbReference type="PANTHER" id="PTHR47526:SF3">
    <property type="entry name" value="PHD-TYPE DOMAIN-CONTAINING PROTEIN"/>
    <property type="match status" value="1"/>
</dbReference>
<gene>
    <name evidence="2" type="ORF">SMN809_LOCUS23938</name>
</gene>
<proteinExistence type="predicted"/>
<dbReference type="PANTHER" id="PTHR47526">
    <property type="entry name" value="ATP-DEPENDENT DNA HELICASE"/>
    <property type="match status" value="1"/>
</dbReference>